<feature type="compositionally biased region" description="Basic and acidic residues" evidence="1">
    <location>
        <begin position="12"/>
        <end position="23"/>
    </location>
</feature>
<comment type="caution">
    <text evidence="2">The sequence shown here is derived from an EMBL/GenBank/DDBJ whole genome shotgun (WGS) entry which is preliminary data.</text>
</comment>
<sequence>MSSKSQAYSSGEVHKKPAEERNSSRGSSPCDSQRSQMKCNQRKSDNRSPASRGYPKDCIADFDEFSKQGENKAVKYRTAHLQWLLGNNVFSLNNMDQWQPDLRQWTPSSSARYPLRMTTPKPSTDPDSLPEDYQVHIYHGKRDRVWVKQWISAMMEANRFIITTNQQPSRNVSRVILVLTPELFNESFFSEIIDAIQGKIVLGIKLRNCNVPEEIGKECSSYMDLTTIDLSDLNFHISFMFRVKKSLKLPVSICSA</sequence>
<name>A0ABN8QGE7_9CNID</name>
<keyword evidence="3" id="KW-1185">Reference proteome</keyword>
<accession>A0ABN8QGE7</accession>
<dbReference type="EMBL" id="CALNXK010000121">
    <property type="protein sequence ID" value="CAH3161850.1"/>
    <property type="molecule type" value="Genomic_DNA"/>
</dbReference>
<gene>
    <name evidence="2" type="ORF">PLOB_00005037</name>
</gene>
<evidence type="ECO:0000256" key="1">
    <source>
        <dbReference type="SAM" id="MobiDB-lite"/>
    </source>
</evidence>
<feature type="compositionally biased region" description="Polar residues" evidence="1">
    <location>
        <begin position="24"/>
        <end position="39"/>
    </location>
</feature>
<proteinExistence type="predicted"/>
<dbReference type="Proteomes" id="UP001159405">
    <property type="component" value="Unassembled WGS sequence"/>
</dbReference>
<reference evidence="2 3" key="1">
    <citation type="submission" date="2022-05" db="EMBL/GenBank/DDBJ databases">
        <authorList>
            <consortium name="Genoscope - CEA"/>
            <person name="William W."/>
        </authorList>
    </citation>
    <scope>NUCLEOTIDE SEQUENCE [LARGE SCALE GENOMIC DNA]</scope>
</reference>
<organism evidence="2 3">
    <name type="scientific">Porites lobata</name>
    <dbReference type="NCBI Taxonomy" id="104759"/>
    <lineage>
        <taxon>Eukaryota</taxon>
        <taxon>Metazoa</taxon>
        <taxon>Cnidaria</taxon>
        <taxon>Anthozoa</taxon>
        <taxon>Hexacorallia</taxon>
        <taxon>Scleractinia</taxon>
        <taxon>Fungiina</taxon>
        <taxon>Poritidae</taxon>
        <taxon>Porites</taxon>
    </lineage>
</organism>
<evidence type="ECO:0000313" key="2">
    <source>
        <dbReference type="EMBL" id="CAH3161850.1"/>
    </source>
</evidence>
<evidence type="ECO:0000313" key="3">
    <source>
        <dbReference type="Proteomes" id="UP001159405"/>
    </source>
</evidence>
<feature type="region of interest" description="Disordered" evidence="1">
    <location>
        <begin position="1"/>
        <end position="55"/>
    </location>
</feature>
<protein>
    <submittedName>
        <fullName evidence="2">Uncharacterized protein</fullName>
    </submittedName>
</protein>